<evidence type="ECO:0000313" key="9">
    <source>
        <dbReference type="Proteomes" id="UP000092444"/>
    </source>
</evidence>
<protein>
    <recommendedName>
        <fullName evidence="7">MRG domain-containing protein</fullName>
    </recommendedName>
</protein>
<keyword evidence="4" id="KW-0804">Transcription</keyword>
<dbReference type="InterPro" id="IPR016197">
    <property type="entry name" value="Chromo-like_dom_sf"/>
</dbReference>
<dbReference type="GO" id="GO:0005634">
    <property type="term" value="C:nucleus"/>
    <property type="evidence" value="ECO:0007669"/>
    <property type="project" value="UniProtKB-SubCell"/>
</dbReference>
<dbReference type="Proteomes" id="UP000092444">
    <property type="component" value="Unassembled WGS sequence"/>
</dbReference>
<dbReference type="InterPro" id="IPR008676">
    <property type="entry name" value="MRG"/>
</dbReference>
<dbReference type="VEuPathDB" id="VectorBase:GMOY000712"/>
<name>A0A1B0FB16_GLOMM</name>
<evidence type="ECO:0000256" key="1">
    <source>
        <dbReference type="ARBA" id="ARBA00004123"/>
    </source>
</evidence>
<dbReference type="SUPFAM" id="SSF54160">
    <property type="entry name" value="Chromo domain-like"/>
    <property type="match status" value="1"/>
</dbReference>
<dbReference type="PhylomeDB" id="A0A1B0FB16"/>
<dbReference type="PROSITE" id="PS51640">
    <property type="entry name" value="MRG"/>
    <property type="match status" value="1"/>
</dbReference>
<feature type="domain" description="MRG" evidence="7">
    <location>
        <begin position="234"/>
        <end position="394"/>
    </location>
</feature>
<evidence type="ECO:0000259" key="7">
    <source>
        <dbReference type="Pfam" id="PF05712"/>
    </source>
</evidence>
<dbReference type="InterPro" id="IPR026541">
    <property type="entry name" value="MRG_dom"/>
</dbReference>
<dbReference type="STRING" id="37546.A0A1B0FB16"/>
<dbReference type="PANTHER" id="PTHR10880">
    <property type="entry name" value="MORTALITY FACTOR 4-LIKE PROTEIN"/>
    <property type="match status" value="1"/>
</dbReference>
<evidence type="ECO:0000256" key="6">
    <source>
        <dbReference type="SAM" id="MobiDB-lite"/>
    </source>
</evidence>
<dbReference type="GO" id="GO:0035267">
    <property type="term" value="C:NuA4 histone acetyltransferase complex"/>
    <property type="evidence" value="ECO:0007669"/>
    <property type="project" value="TreeGrafter"/>
</dbReference>
<feature type="region of interest" description="Disordered" evidence="6">
    <location>
        <begin position="80"/>
        <end position="102"/>
    </location>
</feature>
<evidence type="ECO:0000313" key="8">
    <source>
        <dbReference type="EnsemblMetazoa" id="GMOY000712-PA"/>
    </source>
</evidence>
<sequence length="409" mass="46240">MQTGTETECTNESLLNQKFAKGETVFCFKGPFVYKAKILQCELTDDKNVGIGCNMYSAECVPEFRILKCNENNASKETKRCSAISEESKHETSDDRNAEKRDCSHKETAIDCSSVESPASAPPRTNDASSEFITSVKADQFGSKKKNPSRKGVERIGGFAFNLEENFSKNVTIQTSEKTRAPATILPPPPLVKMPVQQTQPLPISLLNTAPSLIRNENNILGSSPEDLELWFLTKMEIKIKMPNELKERLADDWEAINEQSKLLNIPSRITAQDVVDQYIASKSSRKSVRPSKDTIIAEIMSGIIEYFNIMLGTRILYKFEKPQYLEILQKYPNTPLSQLYGATHLLRLLANLDSVLTLSALDKQHIKTILRYLHDFLKFLVRNTSIYFSMSNFIKASPQHCHLDTKKR</sequence>
<dbReference type="PANTHER" id="PTHR10880:SF48">
    <property type="entry name" value="MORTALITY FACTOR 4 LIKE 2"/>
    <property type="match status" value="1"/>
</dbReference>
<keyword evidence="5" id="KW-0539">Nucleus</keyword>
<dbReference type="InterPro" id="IPR038217">
    <property type="entry name" value="MRG_C_sf"/>
</dbReference>
<keyword evidence="2" id="KW-0156">Chromatin regulator</keyword>
<dbReference type="EMBL" id="CCAG010020458">
    <property type="status" value="NOT_ANNOTATED_CDS"/>
    <property type="molecule type" value="Genomic_DNA"/>
</dbReference>
<dbReference type="Gene3D" id="1.10.274.30">
    <property type="entry name" value="MRG domain"/>
    <property type="match status" value="1"/>
</dbReference>
<keyword evidence="9" id="KW-1185">Reference proteome</keyword>
<reference evidence="8" key="1">
    <citation type="submission" date="2020-05" db="UniProtKB">
        <authorList>
            <consortium name="EnsemblMetazoa"/>
        </authorList>
    </citation>
    <scope>IDENTIFICATION</scope>
    <source>
        <strain evidence="8">Yale</strain>
    </source>
</reference>
<dbReference type="GO" id="GO:0006325">
    <property type="term" value="P:chromatin organization"/>
    <property type="evidence" value="ECO:0007669"/>
    <property type="project" value="UniProtKB-KW"/>
</dbReference>
<comment type="subcellular location">
    <subcellularLocation>
        <location evidence="1">Nucleus</location>
    </subcellularLocation>
</comment>
<organism evidence="8 9">
    <name type="scientific">Glossina morsitans morsitans</name>
    <name type="common">Savannah tsetse fly</name>
    <dbReference type="NCBI Taxonomy" id="37546"/>
    <lineage>
        <taxon>Eukaryota</taxon>
        <taxon>Metazoa</taxon>
        <taxon>Ecdysozoa</taxon>
        <taxon>Arthropoda</taxon>
        <taxon>Hexapoda</taxon>
        <taxon>Insecta</taxon>
        <taxon>Pterygota</taxon>
        <taxon>Neoptera</taxon>
        <taxon>Endopterygota</taxon>
        <taxon>Diptera</taxon>
        <taxon>Brachycera</taxon>
        <taxon>Muscomorpha</taxon>
        <taxon>Hippoboscoidea</taxon>
        <taxon>Glossinidae</taxon>
        <taxon>Glossina</taxon>
    </lineage>
</organism>
<dbReference type="Gene3D" id="2.30.30.140">
    <property type="match status" value="1"/>
</dbReference>
<dbReference type="AlphaFoldDB" id="A0A1B0FB16"/>
<evidence type="ECO:0000256" key="3">
    <source>
        <dbReference type="ARBA" id="ARBA00023015"/>
    </source>
</evidence>
<proteinExistence type="predicted"/>
<dbReference type="GO" id="GO:0006355">
    <property type="term" value="P:regulation of DNA-templated transcription"/>
    <property type="evidence" value="ECO:0007669"/>
    <property type="project" value="InterPro"/>
</dbReference>
<accession>A0A1B0FB16</accession>
<evidence type="ECO:0000256" key="5">
    <source>
        <dbReference type="ARBA" id="ARBA00023242"/>
    </source>
</evidence>
<keyword evidence="3" id="KW-0805">Transcription regulation</keyword>
<evidence type="ECO:0000256" key="4">
    <source>
        <dbReference type="ARBA" id="ARBA00023163"/>
    </source>
</evidence>
<evidence type="ECO:0000256" key="2">
    <source>
        <dbReference type="ARBA" id="ARBA00022853"/>
    </source>
</evidence>
<dbReference type="Pfam" id="PF05712">
    <property type="entry name" value="MRG"/>
    <property type="match status" value="1"/>
</dbReference>
<dbReference type="EnsemblMetazoa" id="GMOY000712-RA">
    <property type="protein sequence ID" value="GMOY000712-PA"/>
    <property type="gene ID" value="GMOY000712"/>
</dbReference>